<comment type="caution">
    <text evidence="2">The sequence shown here is derived from an EMBL/GenBank/DDBJ whole genome shotgun (WGS) entry which is preliminary data.</text>
</comment>
<keyword evidence="1" id="KW-1133">Transmembrane helix</keyword>
<dbReference type="AlphaFoldDB" id="A0A3E0L193"/>
<accession>A0A3E0L193</accession>
<protein>
    <submittedName>
        <fullName evidence="2">Uncharacterized protein</fullName>
    </submittedName>
</protein>
<organism evidence="2 3">
    <name type="scientific">Microcystis flos-aquae TF09</name>
    <dbReference type="NCBI Taxonomy" id="2060473"/>
    <lineage>
        <taxon>Bacteria</taxon>
        <taxon>Bacillati</taxon>
        <taxon>Cyanobacteriota</taxon>
        <taxon>Cyanophyceae</taxon>
        <taxon>Oscillatoriophycideae</taxon>
        <taxon>Chroococcales</taxon>
        <taxon>Microcystaceae</taxon>
        <taxon>Microcystis</taxon>
    </lineage>
</organism>
<reference evidence="2 3" key="1">
    <citation type="submission" date="2017-10" db="EMBL/GenBank/DDBJ databases">
        <title>A large-scale comparative metagenomic study reveals the eutrophication-driven functional interactions in six Microcystis-epibionts communities.</title>
        <authorList>
            <person name="Li Q."/>
            <person name="Lin F."/>
        </authorList>
    </citation>
    <scope>NUCLEOTIDE SEQUENCE [LARGE SCALE GENOMIC DNA]</scope>
    <source>
        <strain evidence="2">TF09</strain>
    </source>
</reference>
<name>A0A3E0L193_9CHRO</name>
<dbReference type="Proteomes" id="UP000256873">
    <property type="component" value="Unassembled WGS sequence"/>
</dbReference>
<sequence length="543" mass="62496">MDSFYLEEWEIWYTFSTYLKAHINNLETVAKLLVESEIADCCIISSGETFCRTDNGVVSGKTVLELSGDLKKFSAEFNANSVEVGDFTRYARETWLIGVQFLYGEARQISQGRELPTPHLRAFLQPIRLVKKEERITSLYPVIVLYQSGVLLIELRMISPDDSVEISDFIRNYVNIQQYDYDFAIVPTAISVLAPEAYQYYSNPKINIFQRLDLLEKKKKQKKTLRALSRKVESGDFEFEVAPLFGTDRKETITSITQTLFTIVGFVVKSPISSIELLIKGVPKMPEIGEYWSGRPHIHLVRHSNQLDASSRNEESNKEFFGRILARVPEASGDFSIYLPPNSRKFEDYAAYITSAVTLWVWSKSGLENQEQWMDINRGNLIYEHQVQVELLEYGFILYKSLIEKSKTLKEYPDILAIRRDLAELKSKMIETTPYDEVRDLLSKGWEQMNLEAMQSQISENLSILESEIKFIESKQGDNFRVFLTILGLIASASFAKSIVSPFWKALSLWLPSNGNWAELFLVGISAMLIIFIVLFLKRFIYR</sequence>
<gene>
    <name evidence="2" type="ORF">DWQ54_16795</name>
</gene>
<proteinExistence type="predicted"/>
<keyword evidence="1" id="KW-0812">Transmembrane</keyword>
<evidence type="ECO:0000256" key="1">
    <source>
        <dbReference type="SAM" id="Phobius"/>
    </source>
</evidence>
<evidence type="ECO:0000313" key="2">
    <source>
        <dbReference type="EMBL" id="REJ41299.1"/>
    </source>
</evidence>
<evidence type="ECO:0000313" key="3">
    <source>
        <dbReference type="Proteomes" id="UP000256873"/>
    </source>
</evidence>
<dbReference type="EMBL" id="QQWC01000004">
    <property type="protein sequence ID" value="REJ41299.1"/>
    <property type="molecule type" value="Genomic_DNA"/>
</dbReference>
<feature type="transmembrane region" description="Helical" evidence="1">
    <location>
        <begin position="520"/>
        <end position="537"/>
    </location>
</feature>
<keyword evidence="1" id="KW-0472">Membrane</keyword>